<dbReference type="InterPro" id="IPR044832">
    <property type="entry name" value="NRP-like"/>
</dbReference>
<accession>A0AAV6WU71</accession>
<dbReference type="PANTHER" id="PTHR46034">
    <property type="match status" value="1"/>
</dbReference>
<evidence type="ECO:0000313" key="2">
    <source>
        <dbReference type="EMBL" id="KAG8371389.1"/>
    </source>
</evidence>
<dbReference type="Pfam" id="PF10539">
    <property type="entry name" value="Dev_Cell_Death"/>
    <property type="match status" value="1"/>
</dbReference>
<evidence type="ECO:0000259" key="1">
    <source>
        <dbReference type="PROSITE" id="PS51222"/>
    </source>
</evidence>
<comment type="caution">
    <text evidence="2">The sequence shown here is derived from an EMBL/GenBank/DDBJ whole genome shotgun (WGS) entry which is preliminary data.</text>
</comment>
<dbReference type="Proteomes" id="UP000826271">
    <property type="component" value="Unassembled WGS sequence"/>
</dbReference>
<dbReference type="GO" id="GO:0034976">
    <property type="term" value="P:response to endoplasmic reticulum stress"/>
    <property type="evidence" value="ECO:0007669"/>
    <property type="project" value="InterPro"/>
</dbReference>
<gene>
    <name evidence="2" type="ORF">BUALT_Bualt13G0082700</name>
</gene>
<feature type="domain" description="DCD" evidence="1">
    <location>
        <begin position="85"/>
        <end position="160"/>
    </location>
</feature>
<reference evidence="2" key="1">
    <citation type="submission" date="2019-10" db="EMBL/GenBank/DDBJ databases">
        <authorList>
            <person name="Zhang R."/>
            <person name="Pan Y."/>
            <person name="Wang J."/>
            <person name="Ma R."/>
            <person name="Yu S."/>
        </authorList>
    </citation>
    <scope>NUCLEOTIDE SEQUENCE</scope>
    <source>
        <strain evidence="2">LA-IB0</strain>
        <tissue evidence="2">Leaf</tissue>
    </source>
</reference>
<dbReference type="AlphaFoldDB" id="A0AAV6WU71"/>
<keyword evidence="3" id="KW-1185">Reference proteome</keyword>
<name>A0AAV6WU71_9LAMI</name>
<dbReference type="PANTHER" id="PTHR46034:SF12">
    <property type="entry name" value="B2 PROTEIN"/>
    <property type="match status" value="1"/>
</dbReference>
<proteinExistence type="predicted"/>
<sequence>MLTYSERSKDPCSCDVRLTENRRGFGMAAKCTNTRRRGVDHVGADFLATAAALAWLGLRKEAPNLISQFVCVMCVCLYVSSVFSEAASFGGSNIDPTVWEDKKCQGESRFPAQVRIHVRKLCKPLEEDAFRPVLHHYDGPKFRLELSIPETLDLLELCEQAGV</sequence>
<dbReference type="EMBL" id="WHWC01000013">
    <property type="protein sequence ID" value="KAG8371389.1"/>
    <property type="molecule type" value="Genomic_DNA"/>
</dbReference>
<dbReference type="SMART" id="SM00767">
    <property type="entry name" value="DCD"/>
    <property type="match status" value="1"/>
</dbReference>
<dbReference type="InterPro" id="IPR013989">
    <property type="entry name" value="Dev_and_cell_death_domain"/>
</dbReference>
<protein>
    <recommendedName>
        <fullName evidence="1">DCD domain-containing protein</fullName>
    </recommendedName>
</protein>
<dbReference type="PROSITE" id="PS51222">
    <property type="entry name" value="DCD"/>
    <property type="match status" value="1"/>
</dbReference>
<evidence type="ECO:0000313" key="3">
    <source>
        <dbReference type="Proteomes" id="UP000826271"/>
    </source>
</evidence>
<organism evidence="2 3">
    <name type="scientific">Buddleja alternifolia</name>
    <dbReference type="NCBI Taxonomy" id="168488"/>
    <lineage>
        <taxon>Eukaryota</taxon>
        <taxon>Viridiplantae</taxon>
        <taxon>Streptophyta</taxon>
        <taxon>Embryophyta</taxon>
        <taxon>Tracheophyta</taxon>
        <taxon>Spermatophyta</taxon>
        <taxon>Magnoliopsida</taxon>
        <taxon>eudicotyledons</taxon>
        <taxon>Gunneridae</taxon>
        <taxon>Pentapetalae</taxon>
        <taxon>asterids</taxon>
        <taxon>lamiids</taxon>
        <taxon>Lamiales</taxon>
        <taxon>Scrophulariaceae</taxon>
        <taxon>Buddlejeae</taxon>
        <taxon>Buddleja</taxon>
    </lineage>
</organism>